<sequence length="141" mass="15648">MRRREFAAAVPLMVEGAPQQGGLQLEGPATALNICKSLRDQAMAPSSFHEFWLRTAEILKGDRSTYERECLSRIFESMVCIDQLNPSGLQSAELLVRRMQVIREAHRLSPSAPDCSAAQIISWVGGTRNNPPASTPAWQHM</sequence>
<accession>A0ABP0IWP4</accession>
<reference evidence="1 2" key="1">
    <citation type="submission" date="2024-02" db="EMBL/GenBank/DDBJ databases">
        <authorList>
            <person name="Chen Y."/>
            <person name="Shah S."/>
            <person name="Dougan E. K."/>
            <person name="Thang M."/>
            <person name="Chan C."/>
        </authorList>
    </citation>
    <scope>NUCLEOTIDE SEQUENCE [LARGE SCALE GENOMIC DNA]</scope>
</reference>
<dbReference type="Proteomes" id="UP001642464">
    <property type="component" value="Unassembled WGS sequence"/>
</dbReference>
<name>A0ABP0IWP4_9DINO</name>
<keyword evidence="2" id="KW-1185">Reference proteome</keyword>
<protein>
    <submittedName>
        <fullName evidence="1">Ankyrin-1</fullName>
    </submittedName>
</protein>
<dbReference type="EMBL" id="CAXAMM010005224">
    <property type="protein sequence ID" value="CAK9006509.1"/>
    <property type="molecule type" value="Genomic_DNA"/>
</dbReference>
<proteinExistence type="predicted"/>
<evidence type="ECO:0000313" key="2">
    <source>
        <dbReference type="Proteomes" id="UP001642464"/>
    </source>
</evidence>
<gene>
    <name evidence="1" type="ORF">SCF082_LOCUS9056</name>
</gene>
<evidence type="ECO:0000313" key="1">
    <source>
        <dbReference type="EMBL" id="CAK9006509.1"/>
    </source>
</evidence>
<organism evidence="1 2">
    <name type="scientific">Durusdinium trenchii</name>
    <dbReference type="NCBI Taxonomy" id="1381693"/>
    <lineage>
        <taxon>Eukaryota</taxon>
        <taxon>Sar</taxon>
        <taxon>Alveolata</taxon>
        <taxon>Dinophyceae</taxon>
        <taxon>Suessiales</taxon>
        <taxon>Symbiodiniaceae</taxon>
        <taxon>Durusdinium</taxon>
    </lineage>
</organism>
<comment type="caution">
    <text evidence="1">The sequence shown here is derived from an EMBL/GenBank/DDBJ whole genome shotgun (WGS) entry which is preliminary data.</text>
</comment>